<dbReference type="Pfam" id="PF13246">
    <property type="entry name" value="Cation_ATPase"/>
    <property type="match status" value="1"/>
</dbReference>
<evidence type="ECO:0000256" key="9">
    <source>
        <dbReference type="SAM" id="Coils"/>
    </source>
</evidence>
<dbReference type="Gene3D" id="1.20.1110.10">
    <property type="entry name" value="Calcium-transporting ATPase, transmembrane domain"/>
    <property type="match status" value="1"/>
</dbReference>
<reference evidence="13" key="1">
    <citation type="submission" date="2017-09" db="EMBL/GenBank/DDBJ databases">
        <title>Depth-based differentiation of microbial function through sediment-hosted aquifers and enrichment of novel symbionts in the deep terrestrial subsurface.</title>
        <authorList>
            <person name="Probst A.J."/>
            <person name="Ladd B."/>
            <person name="Jarett J.K."/>
            <person name="Geller-Mcgrath D.E."/>
            <person name="Sieber C.M.K."/>
            <person name="Emerson J.B."/>
            <person name="Anantharaman K."/>
            <person name="Thomas B.C."/>
            <person name="Malmstrom R."/>
            <person name="Stieglmeier M."/>
            <person name="Klingl A."/>
            <person name="Woyke T."/>
            <person name="Ryan C.M."/>
            <person name="Banfield J.F."/>
        </authorList>
    </citation>
    <scope>NUCLEOTIDE SEQUENCE [LARGE SCALE GENOMIC DNA]</scope>
</reference>
<dbReference type="EMBL" id="PEZD01000012">
    <property type="protein sequence ID" value="PIS17470.1"/>
    <property type="molecule type" value="Genomic_DNA"/>
</dbReference>
<dbReference type="SUPFAM" id="SSF81665">
    <property type="entry name" value="Calcium ATPase, transmembrane domain M"/>
    <property type="match status" value="1"/>
</dbReference>
<evidence type="ECO:0000259" key="11">
    <source>
        <dbReference type="SMART" id="SM00831"/>
    </source>
</evidence>
<dbReference type="InterPro" id="IPR023298">
    <property type="entry name" value="ATPase_P-typ_TM_dom_sf"/>
</dbReference>
<evidence type="ECO:0000256" key="5">
    <source>
        <dbReference type="ARBA" id="ARBA00022741"/>
    </source>
</evidence>
<dbReference type="Proteomes" id="UP000229675">
    <property type="component" value="Unassembled WGS sequence"/>
</dbReference>
<gene>
    <name evidence="12" type="ORF">COT59_00525</name>
</gene>
<keyword evidence="4 10" id="KW-0812">Transmembrane</keyword>
<comment type="similarity">
    <text evidence="2">Belongs to the cation transport ATPase (P-type) (TC 3.A.3) family. Type IIA subfamily.</text>
</comment>
<organism evidence="12 13">
    <name type="scientific">Candidatus Nealsonbacteria bacterium CG09_land_8_20_14_0_10_42_14</name>
    <dbReference type="NCBI Taxonomy" id="1974707"/>
    <lineage>
        <taxon>Bacteria</taxon>
        <taxon>Candidatus Nealsoniibacteriota</taxon>
    </lineage>
</organism>
<evidence type="ECO:0000256" key="7">
    <source>
        <dbReference type="ARBA" id="ARBA00022989"/>
    </source>
</evidence>
<dbReference type="PANTHER" id="PTHR43294">
    <property type="entry name" value="SODIUM/POTASSIUM-TRANSPORTING ATPASE SUBUNIT ALPHA"/>
    <property type="match status" value="1"/>
</dbReference>
<dbReference type="Pfam" id="PF00690">
    <property type="entry name" value="Cation_ATPase_N"/>
    <property type="match status" value="1"/>
</dbReference>
<dbReference type="Pfam" id="PF00689">
    <property type="entry name" value="Cation_ATPase_C"/>
    <property type="match status" value="1"/>
</dbReference>
<dbReference type="Gene3D" id="3.40.50.1000">
    <property type="entry name" value="HAD superfamily/HAD-like"/>
    <property type="match status" value="1"/>
</dbReference>
<dbReference type="InterPro" id="IPR050510">
    <property type="entry name" value="Cation_transp_ATPase_P-type"/>
</dbReference>
<dbReference type="SUPFAM" id="SSF81653">
    <property type="entry name" value="Calcium ATPase, transduction domain A"/>
    <property type="match status" value="1"/>
</dbReference>
<protein>
    <submittedName>
        <fullName evidence="12">ATPase</fullName>
    </submittedName>
</protein>
<dbReference type="GO" id="GO:0005886">
    <property type="term" value="C:plasma membrane"/>
    <property type="evidence" value="ECO:0007669"/>
    <property type="project" value="UniProtKB-SubCell"/>
</dbReference>
<evidence type="ECO:0000256" key="6">
    <source>
        <dbReference type="ARBA" id="ARBA00022840"/>
    </source>
</evidence>
<dbReference type="Gene3D" id="3.40.1110.10">
    <property type="entry name" value="Calcium-transporting ATPase, cytoplasmic domain N"/>
    <property type="match status" value="1"/>
</dbReference>
<evidence type="ECO:0000256" key="1">
    <source>
        <dbReference type="ARBA" id="ARBA00004651"/>
    </source>
</evidence>
<comment type="subcellular location">
    <subcellularLocation>
        <location evidence="1">Cell membrane</location>
        <topology evidence="1">Multi-pass membrane protein</topology>
    </subcellularLocation>
</comment>
<feature type="coiled-coil region" evidence="9">
    <location>
        <begin position="500"/>
        <end position="545"/>
    </location>
</feature>
<feature type="domain" description="Cation-transporting P-type ATPase N-terminal" evidence="11">
    <location>
        <begin position="5"/>
        <end position="79"/>
    </location>
</feature>
<dbReference type="GO" id="GO:0016887">
    <property type="term" value="F:ATP hydrolysis activity"/>
    <property type="evidence" value="ECO:0007669"/>
    <property type="project" value="InterPro"/>
</dbReference>
<keyword evidence="8 10" id="KW-0472">Membrane</keyword>
<dbReference type="PANTHER" id="PTHR43294:SF21">
    <property type="entry name" value="CATION TRANSPORTING ATPASE"/>
    <property type="match status" value="1"/>
</dbReference>
<dbReference type="Gene3D" id="2.70.150.10">
    <property type="entry name" value="Calcium-transporting ATPase, cytoplasmic transduction domain A"/>
    <property type="match status" value="1"/>
</dbReference>
<evidence type="ECO:0000313" key="12">
    <source>
        <dbReference type="EMBL" id="PIS17470.1"/>
    </source>
</evidence>
<dbReference type="PRINTS" id="PR00120">
    <property type="entry name" value="HATPASE"/>
</dbReference>
<keyword evidence="6" id="KW-0067">ATP-binding</keyword>
<dbReference type="InterPro" id="IPR023299">
    <property type="entry name" value="ATPase_P-typ_cyto_dom_N"/>
</dbReference>
<evidence type="ECO:0000313" key="13">
    <source>
        <dbReference type="Proteomes" id="UP000229675"/>
    </source>
</evidence>
<proteinExistence type="inferred from homology"/>
<keyword evidence="3" id="KW-1003">Cell membrane</keyword>
<dbReference type="InterPro" id="IPR036412">
    <property type="entry name" value="HAD-like_sf"/>
</dbReference>
<keyword evidence="5" id="KW-0547">Nucleotide-binding</keyword>
<feature type="transmembrane region" description="Helical" evidence="10">
    <location>
        <begin position="246"/>
        <end position="264"/>
    </location>
</feature>
<dbReference type="AlphaFoldDB" id="A0A2H0WXR7"/>
<comment type="caution">
    <text evidence="12">The sequence shown here is derived from an EMBL/GenBank/DDBJ whole genome shotgun (WGS) entry which is preliminary data.</text>
</comment>
<feature type="transmembrane region" description="Helical" evidence="10">
    <location>
        <begin position="276"/>
        <end position="298"/>
    </location>
</feature>
<dbReference type="InterPro" id="IPR059000">
    <property type="entry name" value="ATPase_P-type_domA"/>
</dbReference>
<dbReference type="InterPro" id="IPR001757">
    <property type="entry name" value="P_typ_ATPase"/>
</dbReference>
<feature type="transmembrane region" description="Helical" evidence="10">
    <location>
        <begin position="822"/>
        <end position="841"/>
    </location>
</feature>
<accession>A0A2H0WXR7</accession>
<dbReference type="InterPro" id="IPR023214">
    <property type="entry name" value="HAD_sf"/>
</dbReference>
<keyword evidence="7 10" id="KW-1133">Transmembrane helix</keyword>
<dbReference type="Pfam" id="PF00122">
    <property type="entry name" value="E1-E2_ATPase"/>
    <property type="match status" value="1"/>
</dbReference>
<evidence type="ECO:0000256" key="4">
    <source>
        <dbReference type="ARBA" id="ARBA00022692"/>
    </source>
</evidence>
<dbReference type="InterPro" id="IPR008250">
    <property type="entry name" value="ATPase_P-typ_transduc_dom_A_sf"/>
</dbReference>
<sequence>MADYHWHNLSWEEVVRTLDSDIGKGLTEKAAADRQKNFGLNLLPEEKPFSRLGIFFEQFKSPLIYILVIAGIIVLFFQKFTDAVVIFGAVFLNTLVGYFQEKKAGQALSSLKKIVKIEAQVIREGNELKVNSEDLVPGDIIVLTSGNKVPADGRLIEVHNLKINEAPLTGEWLPAQKSIEVLAEDTPLADRDNMVYAGGMVEDGKGKAIVTAVGVKTEMGKIASLVKETKDDKTPLQKKLAHFSKIVGIIIGVVAVLVFIGGLAKEGDFLTMFETAVAVAVAAIPEGLPVAMTVILALGMQRILKRKGLVRKLVAAETLGSTSIIATDKTLTLTEGKMAVAKTVTLKTEISAQDKLPWSSVFKEKAKQDQIFLLTIATLTNEAFVENPHDIYTLWRLRGRPTDKSLLLAGAEVGLRKEELLQIYPKIEEIPFNPQNKFIALLIQAKPLHHQKEANSLRKVKVSLIRDPIIHGSEEALLVSGAPEKILGFSSHVQADGHVKKVDEEVLNELNQELESLTSQGLRVVATAYKKIQKTKGQSRNLEKEINDLTFVGFIGLKDPLREEAKEAIASCKKAGMRPIMVTGDHVLTAKVIGRELGLRTKKENIIEGKDLEKLSEDEFQKKVKNIDIYARVEPAHKLKIIEAWQKRGEVVAMTGDGINDAPALRKADVGVALGSGTDVAKEVSDLVLLTDNFNIIVAAVEEGRAIIDNIRKVITYLLSDSFTETILVGVSIILGWPLPITAVQILWVNLIEDGLPGIALAFEPKEKGVLERKPEGKNVKLLTREMKVIIFIIGFLTDFVLLVLLWWLLRGSYDMQHIRTIIFACLGIDSIFYVFSCKNLRRNIWHFNPFSNLFLVGAWAVGILALLAALYLPVFNTLLQTVPLGVSDWLLVISLGLLNLLLIELAKHYFIVRHQTE</sequence>
<dbReference type="InterPro" id="IPR006068">
    <property type="entry name" value="ATPase_P-typ_cation-transptr_C"/>
</dbReference>
<feature type="transmembrane region" description="Helical" evidence="10">
    <location>
        <begin position="853"/>
        <end position="875"/>
    </location>
</feature>
<dbReference type="InterPro" id="IPR004014">
    <property type="entry name" value="ATPase_P-typ_cation-transptr_N"/>
</dbReference>
<evidence type="ECO:0000256" key="8">
    <source>
        <dbReference type="ARBA" id="ARBA00023136"/>
    </source>
</evidence>
<dbReference type="Pfam" id="PF08282">
    <property type="entry name" value="Hydrolase_3"/>
    <property type="match status" value="1"/>
</dbReference>
<feature type="transmembrane region" description="Helical" evidence="10">
    <location>
        <begin position="789"/>
        <end position="810"/>
    </location>
</feature>
<dbReference type="SMART" id="SM00831">
    <property type="entry name" value="Cation_ATPase_N"/>
    <property type="match status" value="1"/>
</dbReference>
<evidence type="ECO:0000256" key="10">
    <source>
        <dbReference type="SAM" id="Phobius"/>
    </source>
</evidence>
<feature type="transmembrane region" description="Helical" evidence="10">
    <location>
        <begin position="59"/>
        <end position="77"/>
    </location>
</feature>
<dbReference type="NCBIfam" id="TIGR01494">
    <property type="entry name" value="ATPase_P-type"/>
    <property type="match status" value="2"/>
</dbReference>
<name>A0A2H0WXR7_9BACT</name>
<evidence type="ECO:0000256" key="2">
    <source>
        <dbReference type="ARBA" id="ARBA00005675"/>
    </source>
</evidence>
<feature type="transmembrane region" description="Helical" evidence="10">
    <location>
        <begin position="83"/>
        <end position="99"/>
    </location>
</feature>
<dbReference type="PRINTS" id="PR00119">
    <property type="entry name" value="CATATPASE"/>
</dbReference>
<feature type="transmembrane region" description="Helical" evidence="10">
    <location>
        <begin position="887"/>
        <end position="907"/>
    </location>
</feature>
<keyword evidence="9" id="KW-0175">Coiled coil</keyword>
<dbReference type="GO" id="GO:0005524">
    <property type="term" value="F:ATP binding"/>
    <property type="evidence" value="ECO:0007669"/>
    <property type="project" value="UniProtKB-KW"/>
</dbReference>
<evidence type="ECO:0000256" key="3">
    <source>
        <dbReference type="ARBA" id="ARBA00022475"/>
    </source>
</evidence>
<dbReference type="SUPFAM" id="SSF56784">
    <property type="entry name" value="HAD-like"/>
    <property type="match status" value="1"/>
</dbReference>
<dbReference type="SUPFAM" id="SSF81660">
    <property type="entry name" value="Metal cation-transporting ATPase, ATP-binding domain N"/>
    <property type="match status" value="1"/>
</dbReference>